<protein>
    <recommendedName>
        <fullName evidence="1">RNase H type-1 domain-containing protein</fullName>
    </recommendedName>
</protein>
<sequence length="363" mass="40920">MGFLQFLWKWILRKVLMSVLPFMILEYRLALLDRAVEHRETLKLQCPSVGELLSRGIFGMIGLWILSVMCMRTLSCLIWDILDIGIRERGRFRFEAFWLLEETCEAKVRRLWETSIGTVLDHLHSMGERDIARVACQYFTDSFMTQGPGDMSQLLSSISVHVTDDINAYLRDASMPCKINIDRVSGIDRVVDLIDMDRGEWQNLGPIVCVAAVVVVPRPFFMSVEIALESCTFGTIGLPELELLFGILLGCFWDRLVPIELKGDSSVLISKFNIVAIDRSIISSITWNAKRLVLGFEHFMFHHIKLEGNTVANLLLAKVSSDGRISVGWRKEEGPALIQVAVDSDQRGGSGYAAMTMDLTVLA</sequence>
<dbReference type="EMBL" id="KZ662761">
    <property type="protein sequence ID" value="PPS19465.1"/>
    <property type="molecule type" value="Genomic_DNA"/>
</dbReference>
<dbReference type="GO" id="GO:0003676">
    <property type="term" value="F:nucleic acid binding"/>
    <property type="evidence" value="ECO:0007669"/>
    <property type="project" value="InterPro"/>
</dbReference>
<name>A0A2P5YV41_GOSBA</name>
<evidence type="ECO:0000313" key="3">
    <source>
        <dbReference type="Proteomes" id="UP000239757"/>
    </source>
</evidence>
<reference evidence="2 3" key="1">
    <citation type="submission" date="2015-01" db="EMBL/GenBank/DDBJ databases">
        <title>Genome of allotetraploid Gossypium barbadense reveals genomic plasticity and fiber elongation in cotton evolution.</title>
        <authorList>
            <person name="Chen X."/>
            <person name="Liu X."/>
            <person name="Zhao B."/>
            <person name="Zheng H."/>
            <person name="Hu Y."/>
            <person name="Lu G."/>
            <person name="Yang C."/>
            <person name="Chen J."/>
            <person name="Shan C."/>
            <person name="Zhang L."/>
            <person name="Zhou Y."/>
            <person name="Wang L."/>
            <person name="Guo W."/>
            <person name="Bai Y."/>
            <person name="Ruan J."/>
            <person name="Shangguan X."/>
            <person name="Mao Y."/>
            <person name="Jiang J."/>
            <person name="Zhu Y."/>
            <person name="Lei J."/>
            <person name="Kang H."/>
            <person name="Chen S."/>
            <person name="He X."/>
            <person name="Wang R."/>
            <person name="Wang Y."/>
            <person name="Chen J."/>
            <person name="Wang L."/>
            <person name="Yu S."/>
            <person name="Wang B."/>
            <person name="Wei J."/>
            <person name="Song S."/>
            <person name="Lu X."/>
            <person name="Gao Z."/>
            <person name="Gu W."/>
            <person name="Deng X."/>
            <person name="Ma D."/>
            <person name="Wang S."/>
            <person name="Liang W."/>
            <person name="Fang L."/>
            <person name="Cai C."/>
            <person name="Zhu X."/>
            <person name="Zhou B."/>
            <person name="Zhang Y."/>
            <person name="Chen Z."/>
            <person name="Xu S."/>
            <person name="Zhu R."/>
            <person name="Wang S."/>
            <person name="Zhang T."/>
            <person name="Zhao G."/>
        </authorList>
    </citation>
    <scope>NUCLEOTIDE SEQUENCE [LARGE SCALE GENOMIC DNA]</scope>
    <source>
        <strain evidence="3">cv. Xinhai21</strain>
        <tissue evidence="2">Leaf</tissue>
    </source>
</reference>
<evidence type="ECO:0000313" key="2">
    <source>
        <dbReference type="EMBL" id="PPS19465.1"/>
    </source>
</evidence>
<evidence type="ECO:0000259" key="1">
    <source>
        <dbReference type="Pfam" id="PF13456"/>
    </source>
</evidence>
<proteinExistence type="predicted"/>
<dbReference type="OrthoDB" id="10525832at2759"/>
<accession>A0A2P5YV41</accession>
<dbReference type="Proteomes" id="UP000239757">
    <property type="component" value="Unassembled WGS sequence"/>
</dbReference>
<dbReference type="InterPro" id="IPR002156">
    <property type="entry name" value="RNaseH_domain"/>
</dbReference>
<gene>
    <name evidence="2" type="ORF">GOBAR_AA01106</name>
</gene>
<feature type="domain" description="RNase H type-1" evidence="1">
    <location>
        <begin position="258"/>
        <end position="315"/>
    </location>
</feature>
<dbReference type="Pfam" id="PF13456">
    <property type="entry name" value="RVT_3"/>
    <property type="match status" value="1"/>
</dbReference>
<dbReference type="GO" id="GO:0004523">
    <property type="term" value="F:RNA-DNA hybrid ribonuclease activity"/>
    <property type="evidence" value="ECO:0007669"/>
    <property type="project" value="InterPro"/>
</dbReference>
<organism evidence="2 3">
    <name type="scientific">Gossypium barbadense</name>
    <name type="common">Sea Island cotton</name>
    <name type="synonym">Hibiscus barbadensis</name>
    <dbReference type="NCBI Taxonomy" id="3634"/>
    <lineage>
        <taxon>Eukaryota</taxon>
        <taxon>Viridiplantae</taxon>
        <taxon>Streptophyta</taxon>
        <taxon>Embryophyta</taxon>
        <taxon>Tracheophyta</taxon>
        <taxon>Spermatophyta</taxon>
        <taxon>Magnoliopsida</taxon>
        <taxon>eudicotyledons</taxon>
        <taxon>Gunneridae</taxon>
        <taxon>Pentapetalae</taxon>
        <taxon>rosids</taxon>
        <taxon>malvids</taxon>
        <taxon>Malvales</taxon>
        <taxon>Malvaceae</taxon>
        <taxon>Malvoideae</taxon>
        <taxon>Gossypium</taxon>
    </lineage>
</organism>
<dbReference type="AlphaFoldDB" id="A0A2P5YV41"/>